<name>A0AAE1Z5G7_SCHME</name>
<keyword evidence="3" id="KW-1185">Reference proteome</keyword>
<protein>
    <submittedName>
        <fullName evidence="2">Uncharacterized protein</fullName>
    </submittedName>
</protein>
<organism evidence="2 3">
    <name type="scientific">Schistosoma mekongi</name>
    <name type="common">Parasitic worm</name>
    <dbReference type="NCBI Taxonomy" id="38744"/>
    <lineage>
        <taxon>Eukaryota</taxon>
        <taxon>Metazoa</taxon>
        <taxon>Spiralia</taxon>
        <taxon>Lophotrochozoa</taxon>
        <taxon>Platyhelminthes</taxon>
        <taxon>Trematoda</taxon>
        <taxon>Digenea</taxon>
        <taxon>Strigeidida</taxon>
        <taxon>Schistosomatoidea</taxon>
        <taxon>Schistosomatidae</taxon>
        <taxon>Schistosoma</taxon>
    </lineage>
</organism>
<keyword evidence="1" id="KW-0175">Coiled coil</keyword>
<dbReference type="EMBL" id="JALJAT010000017">
    <property type="protein sequence ID" value="KAK4467548.1"/>
    <property type="molecule type" value="Genomic_DNA"/>
</dbReference>
<gene>
    <name evidence="2" type="ORF">MN116_008888</name>
</gene>
<reference evidence="2" key="1">
    <citation type="submission" date="2022-04" db="EMBL/GenBank/DDBJ databases">
        <authorList>
            <person name="Xu L."/>
            <person name="Lv Z."/>
        </authorList>
    </citation>
    <scope>NUCLEOTIDE SEQUENCE</scope>
    <source>
        <strain evidence="2">LV_2022a</strain>
    </source>
</reference>
<evidence type="ECO:0000313" key="2">
    <source>
        <dbReference type="EMBL" id="KAK4467548.1"/>
    </source>
</evidence>
<dbReference type="AlphaFoldDB" id="A0AAE1Z5G7"/>
<evidence type="ECO:0000313" key="3">
    <source>
        <dbReference type="Proteomes" id="UP001292079"/>
    </source>
</evidence>
<feature type="coiled-coil region" evidence="1">
    <location>
        <begin position="101"/>
        <end position="128"/>
    </location>
</feature>
<evidence type="ECO:0000256" key="1">
    <source>
        <dbReference type="SAM" id="Coils"/>
    </source>
</evidence>
<comment type="caution">
    <text evidence="2">The sequence shown here is derived from an EMBL/GenBank/DDBJ whole genome shotgun (WGS) entry which is preliminary data.</text>
</comment>
<sequence length="160" mass="18801">MISKCNFSVYHQCRTRNNCYFILNYKYEFLFPSKSYVLNEVNKLKDHYLTNPISNIVVCHNDLNAANAILAPDEKKIARKRKQYYNEILAVQLAKESLQNNDDDTEERIEKEDEYEEVKHNVEQALINARLNAELSRLSRNAEQPIDIISKIQNSSKSHY</sequence>
<proteinExistence type="predicted"/>
<reference evidence="2" key="2">
    <citation type="journal article" date="2023" name="Infect Dis Poverty">
        <title>Chromosome-scale genome of the human blood fluke Schistosoma mekongi and its implications for public health.</title>
        <authorList>
            <person name="Zhou M."/>
            <person name="Xu L."/>
            <person name="Xu D."/>
            <person name="Chen W."/>
            <person name="Khan J."/>
            <person name="Hu Y."/>
            <person name="Huang H."/>
            <person name="Wei H."/>
            <person name="Zhang Y."/>
            <person name="Chusongsang P."/>
            <person name="Tanasarnprasert K."/>
            <person name="Hu X."/>
            <person name="Limpanont Y."/>
            <person name="Lv Z."/>
        </authorList>
    </citation>
    <scope>NUCLEOTIDE SEQUENCE</scope>
    <source>
        <strain evidence="2">LV_2022a</strain>
    </source>
</reference>
<accession>A0AAE1Z5G7</accession>
<dbReference type="Proteomes" id="UP001292079">
    <property type="component" value="Unassembled WGS sequence"/>
</dbReference>